<dbReference type="InParanoid" id="A0A165C9N0"/>
<sequence>MRCSRLEWVAPSSPHIQHLSSGERVDQIPARTWQSGRPAHHGIGSARTREAIEVVGESLDRPASARHTGPWRRSWTAWHPRARLSGHTSSCLSTPRLAHHASLTTCSRLHPPPASPKSAIEGHRRAAACCAVRHLRPASGCSRAGTDVLRMARLSVPVRAREQVQSPVERSALPFPSSRVGLGLALALALAPDQRPATWYLRTLSPGSLPQLPDPATESDADLAEPTEGGGSAADLDIVVDLPLGLGLGLSCPLPPPTVYGLQTTRTPIRPIRSD</sequence>
<accession>A0A165C9N0</accession>
<gene>
    <name evidence="2" type="ORF">CALCODRAFT_521957</name>
</gene>
<evidence type="ECO:0000313" key="2">
    <source>
        <dbReference type="EMBL" id="KZT50452.1"/>
    </source>
</evidence>
<protein>
    <submittedName>
        <fullName evidence="2">Uncharacterized protein</fullName>
    </submittedName>
</protein>
<feature type="non-terminal residue" evidence="2">
    <location>
        <position position="275"/>
    </location>
</feature>
<feature type="region of interest" description="Disordered" evidence="1">
    <location>
        <begin position="208"/>
        <end position="232"/>
    </location>
</feature>
<evidence type="ECO:0000313" key="3">
    <source>
        <dbReference type="Proteomes" id="UP000076842"/>
    </source>
</evidence>
<reference evidence="2 3" key="1">
    <citation type="journal article" date="2016" name="Mol. Biol. Evol.">
        <title>Comparative Genomics of Early-Diverging Mushroom-Forming Fungi Provides Insights into the Origins of Lignocellulose Decay Capabilities.</title>
        <authorList>
            <person name="Nagy L.G."/>
            <person name="Riley R."/>
            <person name="Tritt A."/>
            <person name="Adam C."/>
            <person name="Daum C."/>
            <person name="Floudas D."/>
            <person name="Sun H."/>
            <person name="Yadav J.S."/>
            <person name="Pangilinan J."/>
            <person name="Larsson K.H."/>
            <person name="Matsuura K."/>
            <person name="Barry K."/>
            <person name="Labutti K."/>
            <person name="Kuo R."/>
            <person name="Ohm R.A."/>
            <person name="Bhattacharya S.S."/>
            <person name="Shirouzu T."/>
            <person name="Yoshinaga Y."/>
            <person name="Martin F.M."/>
            <person name="Grigoriev I.V."/>
            <person name="Hibbett D.S."/>
        </authorList>
    </citation>
    <scope>NUCLEOTIDE SEQUENCE [LARGE SCALE GENOMIC DNA]</scope>
    <source>
        <strain evidence="2 3">HHB12733</strain>
    </source>
</reference>
<evidence type="ECO:0000256" key="1">
    <source>
        <dbReference type="SAM" id="MobiDB-lite"/>
    </source>
</evidence>
<organism evidence="2 3">
    <name type="scientific">Calocera cornea HHB12733</name>
    <dbReference type="NCBI Taxonomy" id="1353952"/>
    <lineage>
        <taxon>Eukaryota</taxon>
        <taxon>Fungi</taxon>
        <taxon>Dikarya</taxon>
        <taxon>Basidiomycota</taxon>
        <taxon>Agaricomycotina</taxon>
        <taxon>Dacrymycetes</taxon>
        <taxon>Dacrymycetales</taxon>
        <taxon>Dacrymycetaceae</taxon>
        <taxon>Calocera</taxon>
    </lineage>
</organism>
<proteinExistence type="predicted"/>
<dbReference type="AlphaFoldDB" id="A0A165C9N0"/>
<name>A0A165C9N0_9BASI</name>
<dbReference type="EMBL" id="KV424174">
    <property type="protein sequence ID" value="KZT50452.1"/>
    <property type="molecule type" value="Genomic_DNA"/>
</dbReference>
<dbReference type="Proteomes" id="UP000076842">
    <property type="component" value="Unassembled WGS sequence"/>
</dbReference>
<keyword evidence="3" id="KW-1185">Reference proteome</keyword>